<dbReference type="Proteomes" id="UP001195624">
    <property type="component" value="Unassembled WGS sequence"/>
</dbReference>
<comment type="caution">
    <text evidence="3">The sequence shown here is derived from an EMBL/GenBank/DDBJ whole genome shotgun (WGS) entry which is preliminary data.</text>
</comment>
<feature type="coiled-coil region" evidence="1">
    <location>
        <begin position="19"/>
        <end position="46"/>
    </location>
</feature>
<evidence type="ECO:0000313" key="4">
    <source>
        <dbReference type="Proteomes" id="UP001195624"/>
    </source>
</evidence>
<feature type="transmembrane region" description="Helical" evidence="2">
    <location>
        <begin position="79"/>
        <end position="101"/>
    </location>
</feature>
<keyword evidence="1" id="KW-0175">Coiled coil</keyword>
<evidence type="ECO:0000256" key="1">
    <source>
        <dbReference type="SAM" id="Coils"/>
    </source>
</evidence>
<gene>
    <name evidence="3" type="ORF">J2125_003841</name>
</gene>
<dbReference type="RefSeq" id="WP_017802497.1">
    <property type="nucleotide sequence ID" value="NZ_JAGGMQ010000001.1"/>
</dbReference>
<reference evidence="3 4" key="1">
    <citation type="submission" date="2021-03" db="EMBL/GenBank/DDBJ databases">
        <authorList>
            <person name="D'Agostino P."/>
            <person name="Huntemann M."/>
            <person name="Clum A."/>
            <person name="Spunde A."/>
            <person name="Palaniappan K."/>
            <person name="Ritter S."/>
            <person name="Mikhailova N."/>
            <person name="Chen I.-M."/>
            <person name="Stamatis D."/>
            <person name="Reddy T."/>
            <person name="O'Malley R."/>
            <person name="Daum C."/>
            <person name="Shapiro N."/>
            <person name="Ivanova N."/>
            <person name="Kyrpides N."/>
            <person name="Woyke T."/>
        </authorList>
    </citation>
    <scope>NUCLEOTIDE SEQUENCE [LARGE SCALE GENOMIC DNA]</scope>
    <source>
        <strain evidence="3 4">WS4403</strain>
    </source>
</reference>
<keyword evidence="4" id="KW-1185">Reference proteome</keyword>
<proteinExistence type="predicted"/>
<dbReference type="Gene3D" id="1.20.5.340">
    <property type="match status" value="1"/>
</dbReference>
<dbReference type="EMBL" id="JAGGMQ010000001">
    <property type="protein sequence ID" value="MBP2170649.1"/>
    <property type="molecule type" value="Genomic_DNA"/>
</dbReference>
<evidence type="ECO:0000256" key="2">
    <source>
        <dbReference type="SAM" id="Phobius"/>
    </source>
</evidence>
<keyword evidence="2" id="KW-1133">Transmembrane helix</keyword>
<accession>A0ABS4PDD1</accession>
<name>A0ABS4PDD1_9GAMM</name>
<evidence type="ECO:0000313" key="3">
    <source>
        <dbReference type="EMBL" id="MBP2170649.1"/>
    </source>
</evidence>
<protein>
    <submittedName>
        <fullName evidence="3">Nucleic acid-binding Zn-ribbon protein</fullName>
    </submittedName>
</protein>
<keyword evidence="2" id="KW-0812">Transmembrane</keyword>
<reference evidence="4" key="2">
    <citation type="submission" date="2023-07" db="EMBL/GenBank/DDBJ databases">
        <title>Genome mining of underrepresented organisms for secondary metabolites.</title>
        <authorList>
            <person name="D'Agostino P.M."/>
        </authorList>
    </citation>
    <scope>NUCLEOTIDE SEQUENCE [LARGE SCALE GENOMIC DNA]</scope>
    <source>
        <strain evidence="4">WS4403</strain>
    </source>
</reference>
<organism evidence="3 4">
    <name type="scientific">Winslowiella toletana</name>
    <dbReference type="NCBI Taxonomy" id="92490"/>
    <lineage>
        <taxon>Bacteria</taxon>
        <taxon>Pseudomonadati</taxon>
        <taxon>Pseudomonadota</taxon>
        <taxon>Gammaproteobacteria</taxon>
        <taxon>Enterobacterales</taxon>
        <taxon>Erwiniaceae</taxon>
        <taxon>Winslowiella</taxon>
    </lineage>
</organism>
<sequence>MESRVTRLESDVRHINITLTDMKQDIRVLRSDVKTLEEKMDNKLDAMDAKFSARFDAMDTKFSARFDAINIRFDSFQRWLVGILITSLIIPVVVAFITPLITK</sequence>
<keyword evidence="2" id="KW-0472">Membrane</keyword>